<dbReference type="EMBL" id="CASHSV030000002">
    <property type="protein sequence ID" value="CAJ2636500.1"/>
    <property type="molecule type" value="Genomic_DNA"/>
</dbReference>
<dbReference type="Proteomes" id="UP001177021">
    <property type="component" value="Unassembled WGS sequence"/>
</dbReference>
<evidence type="ECO:0000313" key="1">
    <source>
        <dbReference type="EMBL" id="CAJ2636500.1"/>
    </source>
</evidence>
<comment type="caution">
    <text evidence="1">The sequence shown here is derived from an EMBL/GenBank/DDBJ whole genome shotgun (WGS) entry which is preliminary data.</text>
</comment>
<organism evidence="1 2">
    <name type="scientific">Trifolium pratense</name>
    <name type="common">Red clover</name>
    <dbReference type="NCBI Taxonomy" id="57577"/>
    <lineage>
        <taxon>Eukaryota</taxon>
        <taxon>Viridiplantae</taxon>
        <taxon>Streptophyta</taxon>
        <taxon>Embryophyta</taxon>
        <taxon>Tracheophyta</taxon>
        <taxon>Spermatophyta</taxon>
        <taxon>Magnoliopsida</taxon>
        <taxon>eudicotyledons</taxon>
        <taxon>Gunneridae</taxon>
        <taxon>Pentapetalae</taxon>
        <taxon>rosids</taxon>
        <taxon>fabids</taxon>
        <taxon>Fabales</taxon>
        <taxon>Fabaceae</taxon>
        <taxon>Papilionoideae</taxon>
        <taxon>50 kb inversion clade</taxon>
        <taxon>NPAAA clade</taxon>
        <taxon>Hologalegina</taxon>
        <taxon>IRL clade</taxon>
        <taxon>Trifolieae</taxon>
        <taxon>Trifolium</taxon>
    </lineage>
</organism>
<name>A0ACB0IX83_TRIPR</name>
<gene>
    <name evidence="1" type="ORF">MILVUS5_LOCUS6983</name>
</gene>
<proteinExistence type="predicted"/>
<keyword evidence="2" id="KW-1185">Reference proteome</keyword>
<evidence type="ECO:0000313" key="2">
    <source>
        <dbReference type="Proteomes" id="UP001177021"/>
    </source>
</evidence>
<reference evidence="1" key="1">
    <citation type="submission" date="2023-10" db="EMBL/GenBank/DDBJ databases">
        <authorList>
            <person name="Rodriguez Cubillos JULIANA M."/>
            <person name="De Vega J."/>
        </authorList>
    </citation>
    <scope>NUCLEOTIDE SEQUENCE</scope>
</reference>
<accession>A0ACB0IX83</accession>
<protein>
    <submittedName>
        <fullName evidence="1">Uncharacterized protein</fullName>
    </submittedName>
</protein>
<sequence length="304" mass="34051">MHKCPERSLRVLILGEGETLNEEGEIVRLEEVEDESDEEEEVECKLMGVLGSMGESHTMKVGGRIQNVELLVLIDSGASHNFISPKVTTALGLAITPTTTRNIKLGDGHKVSTTGMCKGVKMKVGEFEIVVDAFVLELGGMDMVLGVAWLSTLGKVVMDWKAMTMQFSVKDKEVQLQGLCHKLIKQSYLNSYLEDTYRGEMLDLWWSQVNAMETAVDTNIHNEFSCILNKFIEVFKDHIQLPLERSQVHHINLQPGQGAINVRPYRYPHHQKAEIEKQVSELLAVGVIRPSMSSFSSPVILQRC</sequence>